<sequence>MRAALVVVLALLLTGCTQQVPGRGTAAGPPAAVAAPVTDADGAAAAAATAVEGFWRAEFPRSFGREWTDIATLLPVEDGDPAPPCVADRAEVEGQAYYCPLADAVVWDAARLLPDLFAEHGPVGVVVVLAHEIGHAVQSRLGVDEAAARDPAAYPTILLEAMADCYTGVAVRHLVDDPAPGLSVGPAERDAALRTLVGFRDPLGVAAGDEGAHGNAFDRVSAFRAGYDDGAARCAGMTVPERGFTQVRFGSAADRARAGDLPLRDLLVAVGRDAREWATGLSGVAGWTAPPLTTGACPDAAGQGPARLCPAADPLAASAVDVDLAALTPLHGELGDFAGATLVSSRYGLAALRAGGAAVDGPGAGHTAVCLAGAYAGRLLVEPVGFRLSPGDLDEAVQVLLTDDWAARDAAGRADPAEHGYERVARYEDGLRGGPAAC</sequence>
<dbReference type="InterPro" id="IPR007343">
    <property type="entry name" value="Uncharacterised_pept_Zn_put"/>
</dbReference>
<keyword evidence="2" id="KW-0031">Aminopeptidase</keyword>
<dbReference type="GO" id="GO:0004177">
    <property type="term" value="F:aminopeptidase activity"/>
    <property type="evidence" value="ECO:0007669"/>
    <property type="project" value="UniProtKB-KW"/>
</dbReference>
<evidence type="ECO:0000313" key="3">
    <source>
        <dbReference type="Proteomes" id="UP000320338"/>
    </source>
</evidence>
<accession>A0A4Y3WL64</accession>
<keyword evidence="2" id="KW-0645">Protease</keyword>
<reference evidence="2 3" key="1">
    <citation type="submission" date="2019-06" db="EMBL/GenBank/DDBJ databases">
        <title>Whole genome shotgun sequence of Pseudonocardia hydrocarbonoxydans NBRC 14498.</title>
        <authorList>
            <person name="Hosoyama A."/>
            <person name="Uohara A."/>
            <person name="Ohji S."/>
            <person name="Ichikawa N."/>
        </authorList>
    </citation>
    <scope>NUCLEOTIDE SEQUENCE [LARGE SCALE GENOMIC DNA]</scope>
    <source>
        <strain evidence="2 3">NBRC 14498</strain>
    </source>
</reference>
<dbReference type="EMBL" id="BJNG01000014">
    <property type="protein sequence ID" value="GEC19258.1"/>
    <property type="molecule type" value="Genomic_DNA"/>
</dbReference>
<dbReference type="RefSeq" id="WP_170183700.1">
    <property type="nucleotide sequence ID" value="NZ_BAAARZ010000024.1"/>
</dbReference>
<keyword evidence="3" id="KW-1185">Reference proteome</keyword>
<keyword evidence="2" id="KW-0378">Hydrolase</keyword>
<keyword evidence="1" id="KW-0732">Signal</keyword>
<feature type="signal peptide" evidence="1">
    <location>
        <begin position="1"/>
        <end position="19"/>
    </location>
</feature>
<name>A0A4Y3WL64_9PSEU</name>
<dbReference type="AlphaFoldDB" id="A0A4Y3WL64"/>
<dbReference type="Pfam" id="PF04228">
    <property type="entry name" value="Zn_peptidase"/>
    <property type="match status" value="1"/>
</dbReference>
<evidence type="ECO:0000313" key="2">
    <source>
        <dbReference type="EMBL" id="GEC19258.1"/>
    </source>
</evidence>
<dbReference type="Proteomes" id="UP000320338">
    <property type="component" value="Unassembled WGS sequence"/>
</dbReference>
<comment type="caution">
    <text evidence="2">The sequence shown here is derived from an EMBL/GenBank/DDBJ whole genome shotgun (WGS) entry which is preliminary data.</text>
</comment>
<dbReference type="PROSITE" id="PS51257">
    <property type="entry name" value="PROKAR_LIPOPROTEIN"/>
    <property type="match status" value="1"/>
</dbReference>
<protein>
    <submittedName>
        <fullName evidence="2">Aminopeptidase</fullName>
    </submittedName>
</protein>
<evidence type="ECO:0000256" key="1">
    <source>
        <dbReference type="SAM" id="SignalP"/>
    </source>
</evidence>
<proteinExistence type="predicted"/>
<organism evidence="2 3">
    <name type="scientific">Pseudonocardia hydrocarbonoxydans</name>
    <dbReference type="NCBI Taxonomy" id="76726"/>
    <lineage>
        <taxon>Bacteria</taxon>
        <taxon>Bacillati</taxon>
        <taxon>Actinomycetota</taxon>
        <taxon>Actinomycetes</taxon>
        <taxon>Pseudonocardiales</taxon>
        <taxon>Pseudonocardiaceae</taxon>
        <taxon>Pseudonocardia</taxon>
    </lineage>
</organism>
<feature type="chain" id="PRO_5038335579" evidence="1">
    <location>
        <begin position="20"/>
        <end position="438"/>
    </location>
</feature>
<gene>
    <name evidence="2" type="ORF">PHY01_15410</name>
</gene>